<protein>
    <recommendedName>
        <fullName evidence="3">TAT (Twin-arginine translocation) pathway signal sequence</fullName>
    </recommendedName>
</protein>
<gene>
    <name evidence="1" type="ORF">ACFQGB_06585</name>
</gene>
<accession>A0ABD5VF04</accession>
<keyword evidence="2" id="KW-1185">Reference proteome</keyword>
<reference evidence="1 2" key="1">
    <citation type="journal article" date="2019" name="Int. J. Syst. Evol. Microbiol.">
        <title>The Global Catalogue of Microorganisms (GCM) 10K type strain sequencing project: providing services to taxonomists for standard genome sequencing and annotation.</title>
        <authorList>
            <consortium name="The Broad Institute Genomics Platform"/>
            <consortium name="The Broad Institute Genome Sequencing Center for Infectious Disease"/>
            <person name="Wu L."/>
            <person name="Ma J."/>
        </authorList>
    </citation>
    <scope>NUCLEOTIDE SEQUENCE [LARGE SCALE GENOMIC DNA]</scope>
    <source>
        <strain evidence="1 2">GX26</strain>
    </source>
</reference>
<dbReference type="AlphaFoldDB" id="A0ABD5VF04"/>
<name>A0ABD5VF04_9EURY</name>
<evidence type="ECO:0000313" key="1">
    <source>
        <dbReference type="EMBL" id="MFC6952526.1"/>
    </source>
</evidence>
<dbReference type="RefSeq" id="WP_336349500.1">
    <property type="nucleotide sequence ID" value="NZ_JAZAQL010000001.1"/>
</dbReference>
<sequence length="187" mass="20629">MPTRRRALALLGGALAATSGCVSRVLDDDPPLEHGDRMRAIGDPASRTLDGWPPDHAYVPANDTVRDTDDSGTEAYTDAAVWAAWVGEDTAIQVVANRFDPSLHERRGIVFYPAGQGRERHLNVHHQTRPTAPRETGTIDPDLSTTELVERAPETVSVTVPLHEQTWTIDYPVFVKRYDLVEHTAAE</sequence>
<organism evidence="1 2">
    <name type="scientific">Halorubellus litoreus</name>
    <dbReference type="NCBI Taxonomy" id="755308"/>
    <lineage>
        <taxon>Archaea</taxon>
        <taxon>Methanobacteriati</taxon>
        <taxon>Methanobacteriota</taxon>
        <taxon>Stenosarchaea group</taxon>
        <taxon>Halobacteria</taxon>
        <taxon>Halobacteriales</taxon>
        <taxon>Halorubellaceae</taxon>
        <taxon>Halorubellus</taxon>
    </lineage>
</organism>
<proteinExistence type="predicted"/>
<evidence type="ECO:0008006" key="3">
    <source>
        <dbReference type="Google" id="ProtNLM"/>
    </source>
</evidence>
<dbReference type="EMBL" id="JBHSXN010000001">
    <property type="protein sequence ID" value="MFC6952526.1"/>
    <property type="molecule type" value="Genomic_DNA"/>
</dbReference>
<dbReference type="PROSITE" id="PS51257">
    <property type="entry name" value="PROKAR_LIPOPROTEIN"/>
    <property type="match status" value="1"/>
</dbReference>
<comment type="caution">
    <text evidence="1">The sequence shown here is derived from an EMBL/GenBank/DDBJ whole genome shotgun (WGS) entry which is preliminary data.</text>
</comment>
<dbReference type="Proteomes" id="UP001596395">
    <property type="component" value="Unassembled WGS sequence"/>
</dbReference>
<evidence type="ECO:0000313" key="2">
    <source>
        <dbReference type="Proteomes" id="UP001596395"/>
    </source>
</evidence>